<dbReference type="AlphaFoldDB" id="E6PHC7"/>
<gene>
    <name evidence="2" type="ORF">CARN1_1263</name>
</gene>
<keyword evidence="1" id="KW-1133">Transmembrane helix</keyword>
<feature type="transmembrane region" description="Helical" evidence="1">
    <location>
        <begin position="21"/>
        <end position="42"/>
    </location>
</feature>
<accession>E6PHC7</accession>
<feature type="transmembrane region" description="Helical" evidence="1">
    <location>
        <begin position="171"/>
        <end position="191"/>
    </location>
</feature>
<sequence>MNRRGTPEVDLGIYLRGLGLLLRHPAIIVVPLLAALVSVLLAQVGQLFTDPFGSAGGGIISFVQQLAFGFAFGVATLYANDLQRGYRTNFDSVWSEALGKAGAILMATIGFVFVISVAATVGSLFGMIGVYALQLVAAFFLIYTIPAGAISGLSGPLAISASIRAVREHPARAIVLAVVFVLLWGVLPQLVIYRMLTITANPLLYQIIPAVVQALAFAYLAFPFAKNYDDVAPRGFR</sequence>
<keyword evidence="1" id="KW-0472">Membrane</keyword>
<reference evidence="2" key="1">
    <citation type="submission" date="2009-10" db="EMBL/GenBank/DDBJ databases">
        <title>Diversity of trophic interactions inside an arsenic-rich microbial ecosystem.</title>
        <authorList>
            <person name="Bertin P.N."/>
            <person name="Heinrich-Salmeron A."/>
            <person name="Pelletier E."/>
            <person name="Goulhen-Chollet F."/>
            <person name="Arsene-Ploetze F."/>
            <person name="Gallien S."/>
            <person name="Calteau A."/>
            <person name="Vallenet D."/>
            <person name="Casiot C."/>
            <person name="Chane-Woon-Ming B."/>
            <person name="Giloteaux L."/>
            <person name="Barakat M."/>
            <person name="Bonnefoy V."/>
            <person name="Bruneel O."/>
            <person name="Chandler M."/>
            <person name="Cleiss J."/>
            <person name="Duran R."/>
            <person name="Elbaz-Poulichet F."/>
            <person name="Fonknechten N."/>
            <person name="Lauga B."/>
            <person name="Mornico D."/>
            <person name="Ortet P."/>
            <person name="Schaeffer C."/>
            <person name="Siguier P."/>
            <person name="Alexander Thil Smith A."/>
            <person name="Van Dorsselaer A."/>
            <person name="Weissenbach J."/>
            <person name="Medigue C."/>
            <person name="Le Paslier D."/>
        </authorList>
    </citation>
    <scope>NUCLEOTIDE SEQUENCE</scope>
</reference>
<feature type="transmembrane region" description="Helical" evidence="1">
    <location>
        <begin position="62"/>
        <end position="80"/>
    </location>
</feature>
<keyword evidence="1" id="KW-0812">Transmembrane</keyword>
<feature type="transmembrane region" description="Helical" evidence="1">
    <location>
        <begin position="131"/>
        <end position="159"/>
    </location>
</feature>
<evidence type="ECO:0000313" key="2">
    <source>
        <dbReference type="EMBL" id="CBH75865.1"/>
    </source>
</evidence>
<feature type="transmembrane region" description="Helical" evidence="1">
    <location>
        <begin position="203"/>
        <end position="222"/>
    </location>
</feature>
<name>E6PHC7_9ZZZZ</name>
<feature type="transmembrane region" description="Helical" evidence="1">
    <location>
        <begin position="101"/>
        <end position="125"/>
    </location>
</feature>
<dbReference type="EMBL" id="CABL01000016">
    <property type="protein sequence ID" value="CBH75865.1"/>
    <property type="molecule type" value="Genomic_DNA"/>
</dbReference>
<comment type="caution">
    <text evidence="2">The sequence shown here is derived from an EMBL/GenBank/DDBJ whole genome shotgun (WGS) entry which is preliminary data.</text>
</comment>
<organism evidence="2">
    <name type="scientific">mine drainage metagenome</name>
    <dbReference type="NCBI Taxonomy" id="410659"/>
    <lineage>
        <taxon>unclassified sequences</taxon>
        <taxon>metagenomes</taxon>
        <taxon>ecological metagenomes</taxon>
    </lineage>
</organism>
<proteinExistence type="predicted"/>
<evidence type="ECO:0000256" key="1">
    <source>
        <dbReference type="SAM" id="Phobius"/>
    </source>
</evidence>
<protein>
    <submittedName>
        <fullName evidence="2">Uncharacterized protein</fullName>
    </submittedName>
</protein>